<evidence type="ECO:0000256" key="9">
    <source>
        <dbReference type="RuleBase" id="RU000477"/>
    </source>
</evidence>
<dbReference type="PANTHER" id="PTHR43829:SF15">
    <property type="entry name" value="AQUAPORIN-7"/>
    <property type="match status" value="1"/>
</dbReference>
<evidence type="ECO:0000313" key="13">
    <source>
        <dbReference type="Proteomes" id="UP000001519"/>
    </source>
</evidence>
<evidence type="ECO:0000256" key="3">
    <source>
        <dbReference type="ARBA" id="ARBA00022448"/>
    </source>
</evidence>
<keyword evidence="4 9" id="KW-0812">Transmembrane</keyword>
<dbReference type="Bgee" id="ENSGGOG00000043220">
    <property type="expression patterns" value="Expressed in heart and 4 other cell types or tissues"/>
</dbReference>
<dbReference type="PANTHER" id="PTHR43829">
    <property type="entry name" value="AQUAPORIN OR AQUAGLYCEROPORIN RELATED"/>
    <property type="match status" value="1"/>
</dbReference>
<evidence type="ECO:0008006" key="14">
    <source>
        <dbReference type="Google" id="ProtNLM"/>
    </source>
</evidence>
<evidence type="ECO:0000313" key="12">
    <source>
        <dbReference type="Ensembl" id="ENSGGOP00000039161.1"/>
    </source>
</evidence>
<dbReference type="AlphaFoldDB" id="A0A2I2YW46"/>
<dbReference type="GeneTree" id="ENSGT00940000159054"/>
<keyword evidence="5 11" id="KW-1133">Transmembrane helix</keyword>
<reference evidence="12" key="4">
    <citation type="submission" date="2025-09" db="UniProtKB">
        <authorList>
            <consortium name="Ensembl"/>
        </authorList>
    </citation>
    <scope>IDENTIFICATION</scope>
</reference>
<comment type="catalytic activity">
    <reaction evidence="8">
        <text>glycerol(in) = glycerol(out)</text>
        <dbReference type="Rhea" id="RHEA:29675"/>
        <dbReference type="ChEBI" id="CHEBI:17754"/>
    </reaction>
</comment>
<dbReference type="PRINTS" id="PR00783">
    <property type="entry name" value="MINTRINSICP"/>
</dbReference>
<evidence type="ECO:0000256" key="5">
    <source>
        <dbReference type="ARBA" id="ARBA00022989"/>
    </source>
</evidence>
<comment type="catalytic activity">
    <reaction evidence="7">
        <text>H2O(in) = H2O(out)</text>
        <dbReference type="Rhea" id="RHEA:29667"/>
        <dbReference type="ChEBI" id="CHEBI:15377"/>
    </reaction>
</comment>
<proteinExistence type="inferred from homology"/>
<dbReference type="FunFam" id="1.20.1080.10:FF:000064">
    <property type="entry name" value="Uncharacterized protein"/>
    <property type="match status" value="1"/>
</dbReference>
<keyword evidence="6 11" id="KW-0472">Membrane</keyword>
<feature type="region of interest" description="Disordered" evidence="10">
    <location>
        <begin position="251"/>
        <end position="277"/>
    </location>
</feature>
<evidence type="ECO:0000256" key="6">
    <source>
        <dbReference type="ARBA" id="ARBA00023136"/>
    </source>
</evidence>
<dbReference type="PRINTS" id="PR02019">
    <property type="entry name" value="AQUAPORIN7"/>
</dbReference>
<name>A0A2I2YW46_GORGO</name>
<dbReference type="GO" id="GO:0015250">
    <property type="term" value="F:water channel activity"/>
    <property type="evidence" value="ECO:0007669"/>
    <property type="project" value="UniProtKB-ARBA"/>
</dbReference>
<evidence type="ECO:0000256" key="4">
    <source>
        <dbReference type="ARBA" id="ARBA00022692"/>
    </source>
</evidence>
<dbReference type="SUPFAM" id="SSF81338">
    <property type="entry name" value="Aquaporin-like"/>
    <property type="match status" value="1"/>
</dbReference>
<feature type="transmembrane region" description="Helical" evidence="11">
    <location>
        <begin position="198"/>
        <end position="221"/>
    </location>
</feature>
<evidence type="ECO:0000256" key="8">
    <source>
        <dbReference type="ARBA" id="ARBA00049405"/>
    </source>
</evidence>
<keyword evidence="13" id="KW-1185">Reference proteome</keyword>
<dbReference type="Pfam" id="PF00230">
    <property type="entry name" value="MIP"/>
    <property type="match status" value="1"/>
</dbReference>
<dbReference type="Gene3D" id="1.20.1080.10">
    <property type="entry name" value="Glycerol uptake facilitator protein"/>
    <property type="match status" value="1"/>
</dbReference>
<dbReference type="Proteomes" id="UP000001519">
    <property type="component" value="Chromosome 9"/>
</dbReference>
<feature type="transmembrane region" description="Helical" evidence="11">
    <location>
        <begin position="120"/>
        <end position="144"/>
    </location>
</feature>
<organism evidence="12 13">
    <name type="scientific">Gorilla gorilla gorilla</name>
    <name type="common">Western lowland gorilla</name>
    <dbReference type="NCBI Taxonomy" id="9595"/>
    <lineage>
        <taxon>Eukaryota</taxon>
        <taxon>Metazoa</taxon>
        <taxon>Chordata</taxon>
        <taxon>Craniata</taxon>
        <taxon>Vertebrata</taxon>
        <taxon>Euteleostomi</taxon>
        <taxon>Mammalia</taxon>
        <taxon>Eutheria</taxon>
        <taxon>Euarchontoglires</taxon>
        <taxon>Primates</taxon>
        <taxon>Haplorrhini</taxon>
        <taxon>Catarrhini</taxon>
        <taxon>Hominidae</taxon>
        <taxon>Gorilla</taxon>
    </lineage>
</organism>
<comment type="similarity">
    <text evidence="2 9">Belongs to the MIP/aquaporin (TC 1.A.8) family.</text>
</comment>
<comment type="subcellular location">
    <subcellularLocation>
        <location evidence="1">Membrane</location>
        <topology evidence="1">Multi-pass membrane protein</topology>
    </subcellularLocation>
</comment>
<reference evidence="12 13" key="2">
    <citation type="journal article" date="2012" name="Nature">
        <title>Insights into hominid evolution from the gorilla genome sequence.</title>
        <authorList>
            <person name="Scally A."/>
            <person name="Dutheil J.Y."/>
            <person name="Hillier L.W."/>
            <person name="Jordan G.E."/>
            <person name="Goodhead I."/>
            <person name="Herrero J."/>
            <person name="Hobolth A."/>
            <person name="Lappalainen T."/>
            <person name="Mailund T."/>
            <person name="Marques-Bonet T."/>
            <person name="McCarthy S."/>
            <person name="Montgomery S.H."/>
            <person name="Schwalie P.C."/>
            <person name="Tang Y.A."/>
            <person name="Ward M.C."/>
            <person name="Xue Y."/>
            <person name="Yngvadottir B."/>
            <person name="Alkan C."/>
            <person name="Andersen L.N."/>
            <person name="Ayub Q."/>
            <person name="Ball E.V."/>
            <person name="Beal K."/>
            <person name="Bradley B.J."/>
            <person name="Chen Y."/>
            <person name="Clee C.M."/>
            <person name="Fitzgerald S."/>
            <person name="Graves T.A."/>
            <person name="Gu Y."/>
            <person name="Heath P."/>
            <person name="Heger A."/>
            <person name="Karakoc E."/>
            <person name="Kolb-Kokocinski A."/>
            <person name="Laird G.K."/>
            <person name="Lunter G."/>
            <person name="Meader S."/>
            <person name="Mort M."/>
            <person name="Mullikin J.C."/>
            <person name="Munch K."/>
            <person name="O'Connor T.D."/>
            <person name="Phillips A.D."/>
            <person name="Prado-Martinez J."/>
            <person name="Rogers A.S."/>
            <person name="Sajjadian S."/>
            <person name="Schmidt D."/>
            <person name="Shaw K."/>
            <person name="Simpson J.T."/>
            <person name="Stenson P.D."/>
            <person name="Turner D.J."/>
            <person name="Vigilant L."/>
            <person name="Vilella A.J."/>
            <person name="Whitener W."/>
            <person name="Zhu B."/>
            <person name="Cooper D.N."/>
            <person name="de Jong P."/>
            <person name="Dermitzakis E.T."/>
            <person name="Eichler E.E."/>
            <person name="Flicek P."/>
            <person name="Goldman N."/>
            <person name="Mundy N.I."/>
            <person name="Ning Z."/>
            <person name="Odom D.T."/>
            <person name="Ponting C.P."/>
            <person name="Quail M.A."/>
            <person name="Ryder O.A."/>
            <person name="Searle S.M."/>
            <person name="Warren W.C."/>
            <person name="Wilson R.K."/>
            <person name="Schierup M.H."/>
            <person name="Rogers J."/>
            <person name="Tyler-Smith C."/>
            <person name="Durbin R."/>
        </authorList>
    </citation>
    <scope>NUCLEOTIDE SEQUENCE [LARGE SCALE GENOMIC DNA]</scope>
</reference>
<evidence type="ECO:0000256" key="7">
    <source>
        <dbReference type="ARBA" id="ARBA00034651"/>
    </source>
</evidence>
<protein>
    <recommendedName>
        <fullName evidence="14">Aquaporin 7</fullName>
    </recommendedName>
</protein>
<feature type="transmembrane region" description="Helical" evidence="11">
    <location>
        <begin position="72"/>
        <end position="91"/>
    </location>
</feature>
<dbReference type="EMBL" id="CABD030063044">
    <property type="status" value="NOT_ANNOTATED_CDS"/>
    <property type="molecule type" value="Genomic_DNA"/>
</dbReference>
<evidence type="ECO:0000256" key="1">
    <source>
        <dbReference type="ARBA" id="ARBA00004141"/>
    </source>
</evidence>
<feature type="transmembrane region" description="Helical" evidence="11">
    <location>
        <begin position="43"/>
        <end position="66"/>
    </location>
</feature>
<dbReference type="EMBL" id="CABD030063043">
    <property type="status" value="NOT_ANNOTATED_CDS"/>
    <property type="molecule type" value="Genomic_DNA"/>
</dbReference>
<dbReference type="Ensembl" id="ENSGGOT00000043663.1">
    <property type="protein sequence ID" value="ENSGGOP00000039161.1"/>
    <property type="gene ID" value="ENSGGOG00000043220.1"/>
</dbReference>
<reference evidence="12" key="3">
    <citation type="submission" date="2025-08" db="UniProtKB">
        <authorList>
            <consortium name="Ensembl"/>
        </authorList>
    </citation>
    <scope>IDENTIFICATION</scope>
</reference>
<gene>
    <name evidence="12" type="primary">AQP7</name>
</gene>
<accession>A0A2I2YW46</accession>
<evidence type="ECO:0000256" key="10">
    <source>
        <dbReference type="SAM" id="MobiDB-lite"/>
    </source>
</evidence>
<keyword evidence="3 9" id="KW-0813">Transport</keyword>
<dbReference type="InterPro" id="IPR023271">
    <property type="entry name" value="Aquaporin-like"/>
</dbReference>
<dbReference type="InterPro" id="IPR000425">
    <property type="entry name" value="MIP"/>
</dbReference>
<evidence type="ECO:0000256" key="11">
    <source>
        <dbReference type="SAM" id="Phobius"/>
    </source>
</evidence>
<sequence length="287" mass="31234">DGQMDRHRQLSSTFQSTRGSKMVSWSVIAKIQEILQRKMVREFLAEFMSTYVMMVFGLGSVAHMVLNKKYGSYLGVNLGFGFGVTMGVHVAGRISGAHMNAAVTFANCALGRVPWRKFPVYVLGQFLGSFLAAATIYSLFYTAILHFSGPWVGGVSWGSLGMTPLLNLSWPEVDEGAVLGISPLSRPLPLACSNGENWWWVPVVAPLLGAYLGGIIYLVFIGSTIPREPLKLEDSVAYEDHGITVLPKMGSHEPTISPLTPVSVSPANRSSVHPAPPLHESMALEHF</sequence>
<feature type="compositionally biased region" description="Polar residues" evidence="10">
    <location>
        <begin position="257"/>
        <end position="271"/>
    </location>
</feature>
<evidence type="ECO:0000256" key="2">
    <source>
        <dbReference type="ARBA" id="ARBA00006175"/>
    </source>
</evidence>
<dbReference type="InterPro" id="IPR050363">
    <property type="entry name" value="MIP/Aquaporin"/>
</dbReference>
<dbReference type="GO" id="GO:0005886">
    <property type="term" value="C:plasma membrane"/>
    <property type="evidence" value="ECO:0007669"/>
    <property type="project" value="UniProtKB-ARBA"/>
</dbReference>
<reference evidence="13" key="1">
    <citation type="submission" date="2011-05" db="EMBL/GenBank/DDBJ databases">
        <title>Insights into the evolution of the great apes provided by the gorilla genome.</title>
        <authorList>
            <person name="Scally A."/>
        </authorList>
    </citation>
    <scope>NUCLEOTIDE SEQUENCE [LARGE SCALE GENOMIC DNA]</scope>
</reference>
<dbReference type="EMBL" id="CABD030063042">
    <property type="status" value="NOT_ANNOTATED_CDS"/>
    <property type="molecule type" value="Genomic_DNA"/>
</dbReference>